<dbReference type="CDD" id="cd01213">
    <property type="entry name" value="PTB_tensin"/>
    <property type="match status" value="1"/>
</dbReference>
<protein>
    <submittedName>
        <fullName evidence="16">TENS3 protein</fullName>
    </submittedName>
</protein>
<dbReference type="InterPro" id="IPR033929">
    <property type="entry name" value="Tensin_PTB"/>
</dbReference>
<keyword evidence="7" id="KW-0965">Cell junction</keyword>
<dbReference type="InterPro" id="IPR051484">
    <property type="entry name" value="Tensin_PTEN_phosphatase"/>
</dbReference>
<keyword evidence="8 10" id="KW-0727">SH2 domain</keyword>
<dbReference type="InterPro" id="IPR003595">
    <property type="entry name" value="Tyr_Pase_cat"/>
</dbReference>
<evidence type="ECO:0000313" key="17">
    <source>
        <dbReference type="Proteomes" id="UP000531559"/>
    </source>
</evidence>
<dbReference type="PROSITE" id="PS50056">
    <property type="entry name" value="TYR_PHOSPHATASE_2"/>
    <property type="match status" value="1"/>
</dbReference>
<dbReference type="CDD" id="cd09927">
    <property type="entry name" value="SH2_Tensin_like"/>
    <property type="match status" value="1"/>
</dbReference>
<feature type="compositionally biased region" description="Low complexity" evidence="11">
    <location>
        <begin position="1047"/>
        <end position="1061"/>
    </location>
</feature>
<dbReference type="PANTHER" id="PTHR45734">
    <property type="entry name" value="TENSIN"/>
    <property type="match status" value="1"/>
</dbReference>
<evidence type="ECO:0000256" key="1">
    <source>
        <dbReference type="ARBA" id="ARBA00004246"/>
    </source>
</evidence>
<organism evidence="16 17">
    <name type="scientific">Nothocercus julius</name>
    <dbReference type="NCBI Taxonomy" id="2585813"/>
    <lineage>
        <taxon>Eukaryota</taxon>
        <taxon>Metazoa</taxon>
        <taxon>Chordata</taxon>
        <taxon>Craniata</taxon>
        <taxon>Vertebrata</taxon>
        <taxon>Euteleostomi</taxon>
        <taxon>Archelosauria</taxon>
        <taxon>Archosauria</taxon>
        <taxon>Dinosauria</taxon>
        <taxon>Saurischia</taxon>
        <taxon>Theropoda</taxon>
        <taxon>Coelurosauria</taxon>
        <taxon>Aves</taxon>
        <taxon>Palaeognathae</taxon>
        <taxon>Tinamiformes</taxon>
        <taxon>Tinamidae</taxon>
        <taxon>Nothocercus</taxon>
    </lineage>
</organism>
<reference evidence="16 17" key="1">
    <citation type="submission" date="2019-09" db="EMBL/GenBank/DDBJ databases">
        <title>Bird 10,000 Genomes (B10K) Project - Family phase.</title>
        <authorList>
            <person name="Zhang G."/>
        </authorList>
    </citation>
    <scope>NUCLEOTIDE SEQUENCE [LARGE SCALE GENOMIC DNA]</scope>
    <source>
        <strain evidence="16">B10K-MSB-01</strain>
    </source>
</reference>
<sequence>MEEGYELDLTYITERIIAVSFPASCSEETYLHNLQDVTRMLKSKHGDNYLVLNLSEKRYDLAKLNPKLMDVGWPDLHAPPLDKVCTICKAMESWLNGDAQHVVVIHCRGGKGRIGVVISSYMHFTNVSASADQALDRFAMKKFFDDKVSALMQPSQKRYVQFLSGLLSGSVKMNTTPLFLHYVILHGIPNFDAGGVCRPFLKLYQAMQPVYTSGIYSLGPENQSRICIAIEPAQLLKGDIMVMPCISVGNSLMKYCPLFSDDRFPDYGKVELVFSGTPEKIQGCDHLQNDHGVIVDYNTADPLIRWDSYENMSPDGEVLHTQGPIDGSLYAKVRKKSSSDTSIPGFAHGVPVASSPDHSDHTLSVSSDSGHSTASIRTDKTEEHLAPGGKRVLSPEEKAELDQLLSGFGLEDSVSTTKDMTDARRKYSGIRHTVPAQVHVNGDTKLKDRETDILDDEMPNHDLHSVDSIGTLSSSSGQHSTHLGNFSCHKSSQNSLLSDGFGSNTGEDHHSALAPDLGIGVDPLYERSFGSSEPKRTQQLQRNPSVSPQPQAYGPSNYSTQTWVRQQQMVTAHQYSFAPENEVRVGIHNTVENSGSVQNQSRVPDTPTRGSSSRDAVQRGLGNVPGISETVEHTSGDSFKPKLVPQRDTDGLDLGLNAEALPASPTLDIDQSIEQLNRLILELDPTFEPIPTRINIITTELNQVNGFRSPDANMEGLGRTSGFREKGELTSRNPSQRGGRIRKLSVGQYDNDVPVQPMYTKCGWMKSPAADQTVNLGSLIAVGETKEMTCYQDEIDGGIYSPTKNGNEAVSSTPTFPLSPETPYVKRPAAHLSCTELVLVRTSCINDLKLNFNHESAMCPCGQEGQWAPDCMRRSVASRAREGILPLHSALVRPHLEYWGQLWAPQYKRDVELLGRVQCRATKMIKGLEHLSYEERLSELDLISLEKRRLRRDLISMYKYLRGEYKEDGAKLFSTVASYTEAHNHSVVMSDSTMGTNPVLLKSNMQSDPSFQRAFASSCTHHRGNLHSQPPLPEKKRSSEGDRSLASISPSSSGFSSPHSGSTISIPFPNVLPDFSKVLSTSPLPENTTDKHVTVKFVQDTSKFWYKPDISREQAIAVLKDKEPGSFIVRDSHSFRGAYGLAMKVATPPPSVIQLNKKVGDLSNELVRHFLIECTHKGVRLKGCPNEPYFGSLTALVYQHSITPLALPCKLLIPDRDPLEEIAETSPQTAANSAAELLKQGAACNVWYLNSVEMESLTGYQAVQKALSLTLMQDPSPISTVVHFKVSAQGITLTDNQRKLFFRRHYPVNTVIFCALDPQDRNSLMCCGFCPCRVFGFVARKQGSATDNVCHLFAEHDPEQPASAIVNFVSKVMIGSQKKI</sequence>
<evidence type="ECO:0000256" key="9">
    <source>
        <dbReference type="ARBA" id="ARBA00023273"/>
    </source>
</evidence>
<feature type="region of interest" description="Disordered" evidence="11">
    <location>
        <begin position="591"/>
        <end position="644"/>
    </location>
</feature>
<dbReference type="SUPFAM" id="SSF55550">
    <property type="entry name" value="SH2 domain"/>
    <property type="match status" value="1"/>
</dbReference>
<dbReference type="EMBL" id="VZSV01000076">
    <property type="protein sequence ID" value="NXA50133.1"/>
    <property type="molecule type" value="Genomic_DNA"/>
</dbReference>
<dbReference type="FunFam" id="2.30.29.30:FF:000039">
    <property type="entry name" value="Tensin 1"/>
    <property type="match status" value="1"/>
</dbReference>
<dbReference type="InterPro" id="IPR029023">
    <property type="entry name" value="Tensin_phosphatase"/>
</dbReference>
<name>A0A7K7W8S5_9AVES</name>
<evidence type="ECO:0000256" key="2">
    <source>
        <dbReference type="ARBA" id="ARBA00004316"/>
    </source>
</evidence>
<comment type="caution">
    <text evidence="16">The sequence shown here is derived from an EMBL/GenBank/DDBJ whole genome shotgun (WGS) entry which is preliminary data.</text>
</comment>
<dbReference type="Pfam" id="PF22785">
    <property type="entry name" value="Tc-R-P"/>
    <property type="match status" value="1"/>
</dbReference>
<dbReference type="InterPro" id="IPR000980">
    <property type="entry name" value="SH2"/>
</dbReference>
<dbReference type="FunFam" id="3.90.190.10:FF:000010">
    <property type="entry name" value="tensin-1 isoform X2"/>
    <property type="match status" value="1"/>
</dbReference>
<comment type="subcellular location">
    <subcellularLocation>
        <location evidence="1">Cell junction</location>
        <location evidence="1">Focal adhesion</location>
    </subcellularLocation>
    <subcellularLocation>
        <location evidence="2">Cell projection</location>
    </subcellularLocation>
</comment>
<dbReference type="Proteomes" id="UP000531559">
    <property type="component" value="Unassembled WGS sequence"/>
</dbReference>
<feature type="domain" description="C2 tensin-type" evidence="15">
    <location>
        <begin position="175"/>
        <end position="325"/>
    </location>
</feature>
<dbReference type="SMART" id="SM00404">
    <property type="entry name" value="PTPc_motif"/>
    <property type="match status" value="1"/>
</dbReference>
<feature type="non-terminal residue" evidence="16">
    <location>
        <position position="1380"/>
    </location>
</feature>
<keyword evidence="5" id="KW-0378">Hydrolase</keyword>
<evidence type="ECO:0000313" key="16">
    <source>
        <dbReference type="EMBL" id="NXA50133.1"/>
    </source>
</evidence>
<evidence type="ECO:0000256" key="6">
    <source>
        <dbReference type="ARBA" id="ARBA00022912"/>
    </source>
</evidence>
<dbReference type="FunFam" id="3.30.505.10:FF:000002">
    <property type="entry name" value="Tensin 1"/>
    <property type="match status" value="1"/>
</dbReference>
<dbReference type="InterPro" id="IPR006020">
    <property type="entry name" value="PTB/PI_dom"/>
</dbReference>
<evidence type="ECO:0000256" key="11">
    <source>
        <dbReference type="SAM" id="MobiDB-lite"/>
    </source>
</evidence>
<dbReference type="SUPFAM" id="SSF50729">
    <property type="entry name" value="PH domain-like"/>
    <property type="match status" value="1"/>
</dbReference>
<dbReference type="GO" id="GO:0042995">
    <property type="term" value="C:cell projection"/>
    <property type="evidence" value="ECO:0007669"/>
    <property type="project" value="UniProtKB-SubCell"/>
</dbReference>
<feature type="compositionally biased region" description="Polar residues" evidence="11">
    <location>
        <begin position="591"/>
        <end position="615"/>
    </location>
</feature>
<evidence type="ECO:0000256" key="10">
    <source>
        <dbReference type="PROSITE-ProRule" id="PRU00191"/>
    </source>
</evidence>
<proteinExistence type="inferred from homology"/>
<evidence type="ECO:0000256" key="4">
    <source>
        <dbReference type="ARBA" id="ARBA00022553"/>
    </source>
</evidence>
<dbReference type="InterPro" id="IPR036860">
    <property type="entry name" value="SH2_dom_sf"/>
</dbReference>
<dbReference type="Pfam" id="PF10409">
    <property type="entry name" value="PTEN_C2"/>
    <property type="match status" value="1"/>
</dbReference>
<dbReference type="SMART" id="SM01326">
    <property type="entry name" value="PTEN_C2"/>
    <property type="match status" value="1"/>
</dbReference>
<dbReference type="Gene3D" id="2.30.29.30">
    <property type="entry name" value="Pleckstrin-homology domain (PH domain)/Phosphotyrosine-binding domain (PTB)"/>
    <property type="match status" value="1"/>
</dbReference>
<feature type="domain" description="Tyrosine specific protein phosphatases" evidence="13">
    <location>
        <begin position="96"/>
        <end position="159"/>
    </location>
</feature>
<feature type="domain" description="SH2" evidence="12">
    <location>
        <begin position="1105"/>
        <end position="1215"/>
    </location>
</feature>
<dbReference type="InterPro" id="IPR013625">
    <property type="entry name" value="PTB"/>
</dbReference>
<evidence type="ECO:0000256" key="3">
    <source>
        <dbReference type="ARBA" id="ARBA00007881"/>
    </source>
</evidence>
<feature type="compositionally biased region" description="Polar residues" evidence="11">
    <location>
        <begin position="362"/>
        <end position="376"/>
    </location>
</feature>
<dbReference type="Pfam" id="PF00017">
    <property type="entry name" value="SH2"/>
    <property type="match status" value="1"/>
</dbReference>
<feature type="region of interest" description="Disordered" evidence="11">
    <location>
        <begin position="1020"/>
        <end position="1061"/>
    </location>
</feature>
<feature type="region of interest" description="Disordered" evidence="11">
    <location>
        <begin position="708"/>
        <end position="739"/>
    </location>
</feature>
<keyword evidence="4" id="KW-0597">Phosphoprotein</keyword>
<dbReference type="Gene3D" id="3.90.190.10">
    <property type="entry name" value="Protein tyrosine phosphatase superfamily"/>
    <property type="match status" value="1"/>
</dbReference>
<feature type="non-terminal residue" evidence="16">
    <location>
        <position position="1"/>
    </location>
</feature>
<dbReference type="SMART" id="SM00252">
    <property type="entry name" value="SH2"/>
    <property type="match status" value="1"/>
</dbReference>
<feature type="region of interest" description="Disordered" evidence="11">
    <location>
        <begin position="339"/>
        <end position="395"/>
    </location>
</feature>
<feature type="compositionally biased region" description="Polar residues" evidence="11">
    <location>
        <begin position="537"/>
        <end position="556"/>
    </location>
</feature>
<evidence type="ECO:0000259" key="12">
    <source>
        <dbReference type="PROSITE" id="PS50001"/>
    </source>
</evidence>
<evidence type="ECO:0000259" key="15">
    <source>
        <dbReference type="PROSITE" id="PS51182"/>
    </source>
</evidence>
<dbReference type="Pfam" id="PF08416">
    <property type="entry name" value="PTB"/>
    <property type="match status" value="1"/>
</dbReference>
<dbReference type="Gene3D" id="3.30.505.10">
    <property type="entry name" value="SH2 domain"/>
    <property type="match status" value="1"/>
</dbReference>
<dbReference type="InterPro" id="IPR000387">
    <property type="entry name" value="Tyr_Pase_dom"/>
</dbReference>
<evidence type="ECO:0000256" key="7">
    <source>
        <dbReference type="ARBA" id="ARBA00022949"/>
    </source>
</evidence>
<dbReference type="GO" id="GO:0004721">
    <property type="term" value="F:phosphoprotein phosphatase activity"/>
    <property type="evidence" value="ECO:0007669"/>
    <property type="project" value="UniProtKB-KW"/>
</dbReference>
<accession>A0A7K7W8S5</accession>
<dbReference type="InterPro" id="IPR029021">
    <property type="entry name" value="Prot-tyrosine_phosphatase-like"/>
</dbReference>
<dbReference type="InterPro" id="IPR014020">
    <property type="entry name" value="Tensin_C2-dom"/>
</dbReference>
<dbReference type="Gene3D" id="2.60.40.1110">
    <property type="match status" value="1"/>
</dbReference>
<dbReference type="PROSITE" id="PS50001">
    <property type="entry name" value="SH2"/>
    <property type="match status" value="1"/>
</dbReference>
<feature type="domain" description="Phosphatase tensin-type" evidence="14">
    <location>
        <begin position="1"/>
        <end position="170"/>
    </location>
</feature>
<evidence type="ECO:0000259" key="13">
    <source>
        <dbReference type="PROSITE" id="PS50056"/>
    </source>
</evidence>
<comment type="similarity">
    <text evidence="3">Belongs to the PTEN phosphatase protein family.</text>
</comment>
<dbReference type="PANTHER" id="PTHR45734:SF5">
    <property type="entry name" value="TENSIN-3"/>
    <property type="match status" value="1"/>
</dbReference>
<dbReference type="CDD" id="cd14561">
    <property type="entry name" value="PTP_tensin-3"/>
    <property type="match status" value="1"/>
</dbReference>
<gene>
    <name evidence="16" type="primary">Tns3</name>
    <name evidence="16" type="ORF">NOTJUL_R06506</name>
</gene>
<dbReference type="InterPro" id="IPR035892">
    <property type="entry name" value="C2_domain_sf"/>
</dbReference>
<evidence type="ECO:0000259" key="14">
    <source>
        <dbReference type="PROSITE" id="PS51181"/>
    </source>
</evidence>
<dbReference type="OrthoDB" id="6273691at2759"/>
<evidence type="ECO:0000256" key="5">
    <source>
        <dbReference type="ARBA" id="ARBA00022801"/>
    </source>
</evidence>
<dbReference type="GO" id="GO:0005925">
    <property type="term" value="C:focal adhesion"/>
    <property type="evidence" value="ECO:0007669"/>
    <property type="project" value="UniProtKB-SubCell"/>
</dbReference>
<keyword evidence="6" id="KW-0904">Protein phosphatase</keyword>
<feature type="compositionally biased region" description="Basic and acidic residues" evidence="11">
    <location>
        <begin position="1033"/>
        <end position="1043"/>
    </location>
</feature>
<dbReference type="PROSITE" id="PS51182">
    <property type="entry name" value="C2_TENSIN"/>
    <property type="match status" value="1"/>
</dbReference>
<keyword evidence="17" id="KW-1185">Reference proteome</keyword>
<dbReference type="InterPro" id="IPR011993">
    <property type="entry name" value="PH-like_dom_sf"/>
</dbReference>
<dbReference type="SUPFAM" id="SSF49562">
    <property type="entry name" value="C2 domain (Calcium/lipid-binding domain, CaLB)"/>
    <property type="match status" value="1"/>
</dbReference>
<dbReference type="SUPFAM" id="SSF52799">
    <property type="entry name" value="(Phosphotyrosine protein) phosphatases II"/>
    <property type="match status" value="1"/>
</dbReference>
<dbReference type="SMART" id="SM00462">
    <property type="entry name" value="PTB"/>
    <property type="match status" value="1"/>
</dbReference>
<dbReference type="InterPro" id="IPR035012">
    <property type="entry name" value="Tensin-like_SH2"/>
</dbReference>
<feature type="region of interest" description="Disordered" evidence="11">
    <location>
        <begin position="524"/>
        <end position="556"/>
    </location>
</feature>
<evidence type="ECO:0000256" key="8">
    <source>
        <dbReference type="ARBA" id="ARBA00022999"/>
    </source>
</evidence>
<dbReference type="PROSITE" id="PS51181">
    <property type="entry name" value="PPASE_TENSIN"/>
    <property type="match status" value="1"/>
</dbReference>
<keyword evidence="9" id="KW-0966">Cell projection</keyword>